<name>M2QG37_CERS8</name>
<organism evidence="1 2">
    <name type="scientific">Ceriporiopsis subvermispora (strain B)</name>
    <name type="common">White-rot fungus</name>
    <name type="synonym">Gelatoporia subvermispora</name>
    <dbReference type="NCBI Taxonomy" id="914234"/>
    <lineage>
        <taxon>Eukaryota</taxon>
        <taxon>Fungi</taxon>
        <taxon>Dikarya</taxon>
        <taxon>Basidiomycota</taxon>
        <taxon>Agaricomycotina</taxon>
        <taxon>Agaricomycetes</taxon>
        <taxon>Polyporales</taxon>
        <taxon>Gelatoporiaceae</taxon>
        <taxon>Gelatoporia</taxon>
    </lineage>
</organism>
<keyword evidence="2" id="KW-1185">Reference proteome</keyword>
<proteinExistence type="predicted"/>
<gene>
    <name evidence="1" type="ORF">CERSUDRAFT_89551</name>
</gene>
<protein>
    <submittedName>
        <fullName evidence="1">Uncharacterized protein</fullName>
    </submittedName>
</protein>
<reference evidence="1 2" key="1">
    <citation type="journal article" date="2012" name="Proc. Natl. Acad. Sci. U.S.A.">
        <title>Comparative genomics of Ceriporiopsis subvermispora and Phanerochaete chrysosporium provide insight into selective ligninolysis.</title>
        <authorList>
            <person name="Fernandez-Fueyo E."/>
            <person name="Ruiz-Duenas F.J."/>
            <person name="Ferreira P."/>
            <person name="Floudas D."/>
            <person name="Hibbett D.S."/>
            <person name="Canessa P."/>
            <person name="Larrondo L.F."/>
            <person name="James T.Y."/>
            <person name="Seelenfreund D."/>
            <person name="Lobos S."/>
            <person name="Polanco R."/>
            <person name="Tello M."/>
            <person name="Honda Y."/>
            <person name="Watanabe T."/>
            <person name="Watanabe T."/>
            <person name="Ryu J.S."/>
            <person name="Kubicek C.P."/>
            <person name="Schmoll M."/>
            <person name="Gaskell J."/>
            <person name="Hammel K.E."/>
            <person name="St John F.J."/>
            <person name="Vanden Wymelenberg A."/>
            <person name="Sabat G."/>
            <person name="Splinter BonDurant S."/>
            <person name="Syed K."/>
            <person name="Yadav J.S."/>
            <person name="Doddapaneni H."/>
            <person name="Subramanian V."/>
            <person name="Lavin J.L."/>
            <person name="Oguiza J.A."/>
            <person name="Perez G."/>
            <person name="Pisabarro A.G."/>
            <person name="Ramirez L."/>
            <person name="Santoyo F."/>
            <person name="Master E."/>
            <person name="Coutinho P.M."/>
            <person name="Henrissat B."/>
            <person name="Lombard V."/>
            <person name="Magnuson J.K."/>
            <person name="Kuees U."/>
            <person name="Hori C."/>
            <person name="Igarashi K."/>
            <person name="Samejima M."/>
            <person name="Held B.W."/>
            <person name="Barry K.W."/>
            <person name="LaButti K.M."/>
            <person name="Lapidus A."/>
            <person name="Lindquist E.A."/>
            <person name="Lucas S.M."/>
            <person name="Riley R."/>
            <person name="Salamov A.A."/>
            <person name="Hoffmeister D."/>
            <person name="Schwenk D."/>
            <person name="Hadar Y."/>
            <person name="Yarden O."/>
            <person name="de Vries R.P."/>
            <person name="Wiebenga A."/>
            <person name="Stenlid J."/>
            <person name="Eastwood D."/>
            <person name="Grigoriev I.V."/>
            <person name="Berka R.M."/>
            <person name="Blanchette R.A."/>
            <person name="Kersten P."/>
            <person name="Martinez A.T."/>
            <person name="Vicuna R."/>
            <person name="Cullen D."/>
        </authorList>
    </citation>
    <scope>NUCLEOTIDE SEQUENCE [LARGE SCALE GENOMIC DNA]</scope>
    <source>
        <strain evidence="1 2">B</strain>
    </source>
</reference>
<sequence length="109" mass="11742">MPINYDARAIPASIRYLARDAPRSEGAQALAARAGLPLDGDPLAPGRGLVFYLYRLVVLGLDTEGNLRLLFGPNGLERAQERLLREQRVTAQGLVERNGQDAAGLGGFL</sequence>
<evidence type="ECO:0000313" key="1">
    <source>
        <dbReference type="EMBL" id="EMD30980.1"/>
    </source>
</evidence>
<feature type="non-terminal residue" evidence="1">
    <location>
        <position position="109"/>
    </location>
</feature>
<accession>M2QG37</accession>
<dbReference type="AlphaFoldDB" id="M2QG37"/>
<evidence type="ECO:0000313" key="2">
    <source>
        <dbReference type="Proteomes" id="UP000016930"/>
    </source>
</evidence>
<dbReference type="Proteomes" id="UP000016930">
    <property type="component" value="Unassembled WGS sequence"/>
</dbReference>
<dbReference type="HOGENOM" id="CLU_2190129_0_0_1"/>
<dbReference type="EMBL" id="KB445826">
    <property type="protein sequence ID" value="EMD30980.1"/>
    <property type="molecule type" value="Genomic_DNA"/>
</dbReference>